<organism evidence="1 2">
    <name type="scientific">Stenotrophomonas koreensis</name>
    <dbReference type="NCBI Taxonomy" id="266128"/>
    <lineage>
        <taxon>Bacteria</taxon>
        <taxon>Pseudomonadati</taxon>
        <taxon>Pseudomonadota</taxon>
        <taxon>Gammaproteobacteria</taxon>
        <taxon>Lysobacterales</taxon>
        <taxon>Lysobacteraceae</taxon>
        <taxon>Stenotrophomonas</taxon>
    </lineage>
</organism>
<reference evidence="1 2" key="1">
    <citation type="submission" date="2015-05" db="EMBL/GenBank/DDBJ databases">
        <title>Genome sequencing and analysis of members of genus Stenotrophomonas.</title>
        <authorList>
            <person name="Patil P.P."/>
            <person name="Midha S."/>
            <person name="Patil P.B."/>
        </authorList>
    </citation>
    <scope>NUCLEOTIDE SEQUENCE [LARGE SCALE GENOMIC DNA]</scope>
    <source>
        <strain evidence="1 2">DSM 17805</strain>
    </source>
</reference>
<dbReference type="InterPro" id="IPR025267">
    <property type="entry name" value="ORF017-like"/>
</dbReference>
<keyword evidence="2" id="KW-1185">Reference proteome</keyword>
<gene>
    <name evidence="1" type="ORF">ABB25_01035</name>
</gene>
<comment type="caution">
    <text evidence="1">The sequence shown here is derived from an EMBL/GenBank/DDBJ whole genome shotgun (WGS) entry which is preliminary data.</text>
</comment>
<dbReference type="STRING" id="266128.ABB25_01035"/>
<name>A0A0R0C433_9GAMM</name>
<dbReference type="OrthoDB" id="9149389at2"/>
<dbReference type="EMBL" id="LDJH01000002">
    <property type="protein sequence ID" value="KRG60807.1"/>
    <property type="molecule type" value="Genomic_DNA"/>
</dbReference>
<dbReference type="Proteomes" id="UP000051254">
    <property type="component" value="Unassembled WGS sequence"/>
</dbReference>
<evidence type="ECO:0000313" key="1">
    <source>
        <dbReference type="EMBL" id="KRG60807.1"/>
    </source>
</evidence>
<dbReference type="PATRIC" id="fig|266128.3.peg.1276"/>
<proteinExistence type="predicted"/>
<dbReference type="Pfam" id="PF13252">
    <property type="entry name" value="Phage_capsid_3"/>
    <property type="match status" value="1"/>
</dbReference>
<dbReference type="AlphaFoldDB" id="A0A0R0C433"/>
<evidence type="ECO:0000313" key="2">
    <source>
        <dbReference type="Proteomes" id="UP000051254"/>
    </source>
</evidence>
<dbReference type="RefSeq" id="WP_083488036.1">
    <property type="nucleotide sequence ID" value="NZ_LDJH01000002.1"/>
</dbReference>
<protein>
    <recommendedName>
        <fullName evidence="3">N4-gp56 family major capsid protein</fullName>
    </recommendedName>
</protein>
<accession>A0A0R0C433</accession>
<evidence type="ECO:0008006" key="3">
    <source>
        <dbReference type="Google" id="ProtNLM"/>
    </source>
</evidence>
<sequence length="360" mass="38644">MADTTVSTAVRAKQWDDGFFKEYVRGNAYKRYMGQNESSIFQVKTDLAKKKGDAITINLVGALSDSAPNDGSTTLVGNEKALPNEGHQIKVDVVRDATVVNVMEEQASPFDIRDAGKSALKVLATRHLRNAITTALGSINGVAYATASAAQKNAWTAANSDRVLFGHLASNYNATHATALNAITAAETLDRATVSKLKAIARSAKAANGEGITPHIYGEDHETYVLFVGTRAFRDLKLDMASVLAEAEKRGKENPLFTGGNSLWWDDVIIREVPSIGAFNNTAASPIPVEPMYLCGAQAVGIAWAMTTKTTLRKEDDYGFKHGVGFMEIRGVEKLQWKEGDAAAKDWAVVTGYVSAPAAA</sequence>